<dbReference type="Proteomes" id="UP000037239">
    <property type="component" value="Unassembled WGS sequence"/>
</dbReference>
<dbReference type="EMBL" id="AWFK01000015">
    <property type="protein sequence ID" value="KOA48439.1"/>
    <property type="molecule type" value="Genomic_DNA"/>
</dbReference>
<name>A0AB34T7I5_9BIFI</name>
<organism evidence="1 2">
    <name type="scientific">Bifidobacterium animalis subsp. animalis MCC 0483</name>
    <dbReference type="NCBI Taxonomy" id="1365955"/>
    <lineage>
        <taxon>Bacteria</taxon>
        <taxon>Bacillati</taxon>
        <taxon>Actinomycetota</taxon>
        <taxon>Actinomycetes</taxon>
        <taxon>Bifidobacteriales</taxon>
        <taxon>Bifidobacteriaceae</taxon>
        <taxon>Bifidobacterium</taxon>
    </lineage>
</organism>
<sequence length="236" mass="26792">MADSSRLGSSSLRRRREPGEYVGIRQVREGEYSAEFWMAPHVDIDELQSVFSDYETNGASGLSYSVHRVRDFQRPASMQFLKTSACEWPWDSLLLPWHTSEGRMKPSFPKSVEDLWDPAHARDMEAAGRIMPRINWGNAYENGQIVENSSRHIEIVSDVVCPTDDFLSIALAEDGESAVLGIFLVHEHTTNVWLPVTDNSVIQWCMSVKPIFRETAVTVTGKSIFVRRTMVRGLTR</sequence>
<evidence type="ECO:0000313" key="2">
    <source>
        <dbReference type="Proteomes" id="UP000037239"/>
    </source>
</evidence>
<dbReference type="AlphaFoldDB" id="A0AB34T7I5"/>
<comment type="caution">
    <text evidence="1">The sequence shown here is derived from an EMBL/GenBank/DDBJ whole genome shotgun (WGS) entry which is preliminary data.</text>
</comment>
<reference evidence="1 2" key="1">
    <citation type="journal article" date="2015" name="Int J Genomics">
        <title>Comparative Genomics Revealed Genetic Diversity and Species/Strain-Level Differences in Carbohydrate Metabolism of Three Probiotic Bifidobacterial Species.</title>
        <authorList>
            <person name="Odamaki T."/>
            <person name="Horigome A."/>
            <person name="Sugahara H."/>
            <person name="Hashikura N."/>
            <person name="Minami J."/>
            <person name="Xiao J.Z."/>
            <person name="Abe F."/>
        </authorList>
    </citation>
    <scope>NUCLEOTIDE SEQUENCE [LARGE SCALE GENOMIC DNA]</scope>
    <source>
        <strain evidence="1 2">MCC 0483</strain>
    </source>
</reference>
<protein>
    <submittedName>
        <fullName evidence="1">Uncharacterized protein</fullName>
    </submittedName>
</protein>
<gene>
    <name evidence="1" type="ORF">BAAM0483_08110</name>
</gene>
<dbReference type="RefSeq" id="WP_052826610.1">
    <property type="nucleotide sequence ID" value="NZ_AWFK01000015.1"/>
</dbReference>
<accession>A0AB34T7I5</accession>
<proteinExistence type="predicted"/>
<evidence type="ECO:0000313" key="1">
    <source>
        <dbReference type="EMBL" id="KOA48439.1"/>
    </source>
</evidence>